<sequence length="337" mass="37014">MTTSACSSVAVLSTIPRLSQHLKLALPNVSFTDVPADDSTRSRLSNAEIIVADANLLIGHVGNLPTTKWVQMTWAGVEGFVAKLRDSKTTPPNFQVTRFSGQSFGYAMSEYVVAQIVNFERDQRRQYENQSRAKWEQSGRVSDHRRLCELTVGILGVGEIGGFLAKVLKTLGARVWGMSRSPPAEISEKDFKRRNLHHLDAHVTGASLAKLLESCDYVVNVMPSTDSTRGLLNGDALKSCAARGSVFVNIGRGSVIDESDLINALERKWISGAILDVFENEPLSEHSKLWSFPQVTISPHVAGISKPEDIAQVFAANYVRYTAGKSLQNVLDHNRGY</sequence>
<dbReference type="GO" id="GO:0016491">
    <property type="term" value="F:oxidoreductase activity"/>
    <property type="evidence" value="ECO:0007669"/>
    <property type="project" value="UniProtKB-KW"/>
</dbReference>
<comment type="caution">
    <text evidence="4">The sequence shown here is derived from an EMBL/GenBank/DDBJ whole genome shotgun (WGS) entry which is preliminary data.</text>
</comment>
<protein>
    <recommendedName>
        <fullName evidence="3">D-isomer specific 2-hydroxyacid dehydrogenase NAD-binding domain-containing protein</fullName>
    </recommendedName>
</protein>
<dbReference type="EMBL" id="JBJJXI010000043">
    <property type="protein sequence ID" value="KAL3401709.1"/>
    <property type="molecule type" value="Genomic_DNA"/>
</dbReference>
<evidence type="ECO:0000313" key="5">
    <source>
        <dbReference type="Proteomes" id="UP001627154"/>
    </source>
</evidence>
<dbReference type="PANTHER" id="PTHR43333:SF1">
    <property type="entry name" value="D-ISOMER SPECIFIC 2-HYDROXYACID DEHYDROGENASE NAD-BINDING DOMAIN-CONTAINING PROTEIN"/>
    <property type="match status" value="1"/>
</dbReference>
<dbReference type="CDD" id="cd05300">
    <property type="entry name" value="2-Hacid_dh_1"/>
    <property type="match status" value="1"/>
</dbReference>
<dbReference type="InterPro" id="IPR036291">
    <property type="entry name" value="NAD(P)-bd_dom_sf"/>
</dbReference>
<dbReference type="SUPFAM" id="SSF51735">
    <property type="entry name" value="NAD(P)-binding Rossmann-fold domains"/>
    <property type="match status" value="1"/>
</dbReference>
<proteinExistence type="predicted"/>
<dbReference type="Proteomes" id="UP001627154">
    <property type="component" value="Unassembled WGS sequence"/>
</dbReference>
<accession>A0ABD2X8V5</accession>
<dbReference type="Gene3D" id="3.40.50.720">
    <property type="entry name" value="NAD(P)-binding Rossmann-like Domain"/>
    <property type="match status" value="2"/>
</dbReference>
<dbReference type="AlphaFoldDB" id="A0ABD2X8V5"/>
<feature type="domain" description="D-isomer specific 2-hydroxyacid dehydrogenase NAD-binding" evidence="3">
    <location>
        <begin position="114"/>
        <end position="302"/>
    </location>
</feature>
<dbReference type="Pfam" id="PF02826">
    <property type="entry name" value="2-Hacid_dh_C"/>
    <property type="match status" value="1"/>
</dbReference>
<name>A0ABD2X8V5_9HYME</name>
<evidence type="ECO:0000256" key="1">
    <source>
        <dbReference type="ARBA" id="ARBA00023002"/>
    </source>
</evidence>
<dbReference type="FunFam" id="3.40.50.720:FF:000363">
    <property type="entry name" value="D-isomer specific 2-hydroxyacid dehydrogenase"/>
    <property type="match status" value="1"/>
</dbReference>
<evidence type="ECO:0000313" key="4">
    <source>
        <dbReference type="EMBL" id="KAL3401709.1"/>
    </source>
</evidence>
<keyword evidence="2" id="KW-0520">NAD</keyword>
<keyword evidence="1" id="KW-0560">Oxidoreductase</keyword>
<keyword evidence="5" id="KW-1185">Reference proteome</keyword>
<evidence type="ECO:0000259" key="3">
    <source>
        <dbReference type="Pfam" id="PF02826"/>
    </source>
</evidence>
<organism evidence="4 5">
    <name type="scientific">Trichogramma kaykai</name>
    <dbReference type="NCBI Taxonomy" id="54128"/>
    <lineage>
        <taxon>Eukaryota</taxon>
        <taxon>Metazoa</taxon>
        <taxon>Ecdysozoa</taxon>
        <taxon>Arthropoda</taxon>
        <taxon>Hexapoda</taxon>
        <taxon>Insecta</taxon>
        <taxon>Pterygota</taxon>
        <taxon>Neoptera</taxon>
        <taxon>Endopterygota</taxon>
        <taxon>Hymenoptera</taxon>
        <taxon>Apocrita</taxon>
        <taxon>Proctotrupomorpha</taxon>
        <taxon>Chalcidoidea</taxon>
        <taxon>Trichogrammatidae</taxon>
        <taxon>Trichogramma</taxon>
    </lineage>
</organism>
<reference evidence="4 5" key="1">
    <citation type="journal article" date="2024" name="bioRxiv">
        <title>A reference genome for Trichogramma kaykai: A tiny desert-dwelling parasitoid wasp with competing sex-ratio distorters.</title>
        <authorList>
            <person name="Culotta J."/>
            <person name="Lindsey A.R."/>
        </authorList>
    </citation>
    <scope>NUCLEOTIDE SEQUENCE [LARGE SCALE GENOMIC DNA]</scope>
    <source>
        <strain evidence="4 5">KSX58</strain>
    </source>
</reference>
<gene>
    <name evidence="4" type="ORF">TKK_005074</name>
</gene>
<evidence type="ECO:0000256" key="2">
    <source>
        <dbReference type="ARBA" id="ARBA00023027"/>
    </source>
</evidence>
<dbReference type="InterPro" id="IPR006140">
    <property type="entry name" value="D-isomer_DH_NAD-bd"/>
</dbReference>
<dbReference type="PANTHER" id="PTHR43333">
    <property type="entry name" value="2-HACID_DH_C DOMAIN-CONTAINING PROTEIN"/>
    <property type="match status" value="1"/>
</dbReference>